<dbReference type="InterPro" id="IPR012338">
    <property type="entry name" value="Beta-lactam/transpept-like"/>
</dbReference>
<dbReference type="EMBL" id="CP095046">
    <property type="protein sequence ID" value="UOQ70390.1"/>
    <property type="molecule type" value="Genomic_DNA"/>
</dbReference>
<proteinExistence type="predicted"/>
<sequence>MKIWLSMLLCWVMMGTAQAQTSSPVRQLLGPARSSAQLTARLARVVDSAHVAGLSVLVLNRGRIVYEQFFGTKDRRTGEAFGPETVSYAASLTKPVTAYLCLRLVDQGVVALDTPVYRYLKRPITAYEKWQDLAQDPAFARVTIRMLLSHSAGLPILRGFYGPKLETIAEPGTRFFYSNEGYNLLGTVLEERTGLDLQTLAEQELFGPLDMSHTSFVWQPRFAADRAVAHDQAGKVLGFEQRLRARGAGSMVTTPRDYAAFLRQVLARKGLSRQLYRLVFTSQIKVTSPRGWGPGRDSTARQPDPLAKAWGLGWGLFTSRYGPAFWHGGHAEGWQNLCVAYPKKRLAVVLLSNSDNFQAVGAQLLRSCLGDADAPLEWAGYSPAPRPAGSSSTNSRK</sequence>
<feature type="signal peptide" evidence="1">
    <location>
        <begin position="1"/>
        <end position="19"/>
    </location>
</feature>
<name>A0A8T9Q3L5_9BACT</name>
<dbReference type="SUPFAM" id="SSF56601">
    <property type="entry name" value="beta-lactamase/transpeptidase-like"/>
    <property type="match status" value="1"/>
</dbReference>
<dbReference type="RefSeq" id="WP_244673812.1">
    <property type="nucleotide sequence ID" value="NZ_CP095046.1"/>
</dbReference>
<protein>
    <submittedName>
        <fullName evidence="3">Beta-lactamase family protein</fullName>
    </submittedName>
</protein>
<organism evidence="3 4">
    <name type="scientific">Hymenobacter cellulosilyticus</name>
    <dbReference type="NCBI Taxonomy" id="2932248"/>
    <lineage>
        <taxon>Bacteria</taxon>
        <taxon>Pseudomonadati</taxon>
        <taxon>Bacteroidota</taxon>
        <taxon>Cytophagia</taxon>
        <taxon>Cytophagales</taxon>
        <taxon>Hymenobacteraceae</taxon>
        <taxon>Hymenobacter</taxon>
    </lineage>
</organism>
<dbReference type="PANTHER" id="PTHR43283">
    <property type="entry name" value="BETA-LACTAMASE-RELATED"/>
    <property type="match status" value="1"/>
</dbReference>
<dbReference type="KEGG" id="hcu:MUN79_16775"/>
<evidence type="ECO:0000313" key="3">
    <source>
        <dbReference type="EMBL" id="UOQ70390.1"/>
    </source>
</evidence>
<dbReference type="InterPro" id="IPR050789">
    <property type="entry name" value="Diverse_Enzym_Activities"/>
</dbReference>
<evidence type="ECO:0000313" key="4">
    <source>
        <dbReference type="Proteomes" id="UP000831796"/>
    </source>
</evidence>
<dbReference type="AlphaFoldDB" id="A0A8T9Q3L5"/>
<evidence type="ECO:0000259" key="2">
    <source>
        <dbReference type="Pfam" id="PF00144"/>
    </source>
</evidence>
<reference evidence="3" key="1">
    <citation type="submission" date="2022-04" db="EMBL/GenBank/DDBJ databases">
        <title>Hymenobacter sp. isolated from the air.</title>
        <authorList>
            <person name="Won M."/>
            <person name="Lee C.-M."/>
            <person name="Woen H.-Y."/>
            <person name="Kwon S.-W."/>
        </authorList>
    </citation>
    <scope>NUCLEOTIDE SEQUENCE</scope>
    <source>
        <strain evidence="3">5116S-3</strain>
    </source>
</reference>
<dbReference type="Proteomes" id="UP000831796">
    <property type="component" value="Chromosome"/>
</dbReference>
<feature type="chain" id="PRO_5035781815" evidence="1">
    <location>
        <begin position="20"/>
        <end position="397"/>
    </location>
</feature>
<keyword evidence="1" id="KW-0732">Signal</keyword>
<dbReference type="Pfam" id="PF00144">
    <property type="entry name" value="Beta-lactamase"/>
    <property type="match status" value="1"/>
</dbReference>
<dbReference type="Gene3D" id="3.40.710.10">
    <property type="entry name" value="DD-peptidase/beta-lactamase superfamily"/>
    <property type="match status" value="1"/>
</dbReference>
<dbReference type="InterPro" id="IPR001466">
    <property type="entry name" value="Beta-lactam-related"/>
</dbReference>
<evidence type="ECO:0000256" key="1">
    <source>
        <dbReference type="SAM" id="SignalP"/>
    </source>
</evidence>
<dbReference type="PANTHER" id="PTHR43283:SF18">
    <property type="match status" value="1"/>
</dbReference>
<keyword evidence="4" id="KW-1185">Reference proteome</keyword>
<feature type="domain" description="Beta-lactamase-related" evidence="2">
    <location>
        <begin position="42"/>
        <end position="357"/>
    </location>
</feature>
<gene>
    <name evidence="3" type="ORF">MUN79_16775</name>
</gene>
<accession>A0A8T9Q3L5</accession>